<dbReference type="InterPro" id="IPR004095">
    <property type="entry name" value="TGS"/>
</dbReference>
<evidence type="ECO:0000256" key="2">
    <source>
        <dbReference type="ARBA" id="ARBA00022723"/>
    </source>
</evidence>
<dbReference type="Gene3D" id="3.10.20.30">
    <property type="match status" value="1"/>
</dbReference>
<dbReference type="PRINTS" id="PR00326">
    <property type="entry name" value="GTP1OBG"/>
</dbReference>
<dbReference type="GO" id="GO:0046872">
    <property type="term" value="F:metal ion binding"/>
    <property type="evidence" value="ECO:0007669"/>
    <property type="project" value="UniProtKB-KW"/>
</dbReference>
<dbReference type="Pfam" id="PF06071">
    <property type="entry name" value="YchF-GTPase_C"/>
    <property type="match status" value="1"/>
</dbReference>
<evidence type="ECO:0000259" key="8">
    <source>
        <dbReference type="PROSITE" id="PS51880"/>
    </source>
</evidence>
<evidence type="ECO:0000259" key="7">
    <source>
        <dbReference type="PROSITE" id="PS51710"/>
    </source>
</evidence>
<comment type="similarity">
    <text evidence="6">Belongs to the TRAFAC class OBG-HflX-like GTPase superfamily. OBG GTPase family. YchF/OLA1 subfamily.</text>
</comment>
<dbReference type="OrthoDB" id="9810373at2"/>
<dbReference type="SUPFAM" id="SSF81271">
    <property type="entry name" value="TGS-like"/>
    <property type="match status" value="1"/>
</dbReference>
<reference evidence="9 10" key="1">
    <citation type="submission" date="2019-02" db="EMBL/GenBank/DDBJ databases">
        <authorList>
            <person name="Manzano-Marin A."/>
            <person name="Manzano-Marin A."/>
        </authorList>
    </citation>
    <scope>NUCLEOTIDE SEQUENCE [LARGE SCALE GENOMIC DNA]</scope>
    <source>
        <strain evidence="9 10">ErCilaricifoliae</strain>
    </source>
</reference>
<dbReference type="AlphaFoldDB" id="A0A451DCQ2"/>
<dbReference type="CDD" id="cd01900">
    <property type="entry name" value="YchF"/>
    <property type="match status" value="1"/>
</dbReference>
<dbReference type="PANTHER" id="PTHR23305">
    <property type="entry name" value="OBG GTPASE FAMILY"/>
    <property type="match status" value="1"/>
</dbReference>
<comment type="function">
    <text evidence="6">ATPase that binds to both the 70S ribosome and the 50S ribosomal subunit in a nucleotide-independent manner.</text>
</comment>
<dbReference type="InterPro" id="IPR031167">
    <property type="entry name" value="G_OBG"/>
</dbReference>
<evidence type="ECO:0000313" key="9">
    <source>
        <dbReference type="EMBL" id="VFP84137.1"/>
    </source>
</evidence>
<dbReference type="InterPro" id="IPR013029">
    <property type="entry name" value="YchF_C"/>
</dbReference>
<dbReference type="Gene3D" id="1.10.150.300">
    <property type="entry name" value="TGS-like domain"/>
    <property type="match status" value="1"/>
</dbReference>
<organism evidence="9 10">
    <name type="scientific">Candidatus Erwinia haradaeae</name>
    <dbReference type="NCBI Taxonomy" id="1922217"/>
    <lineage>
        <taxon>Bacteria</taxon>
        <taxon>Pseudomonadati</taxon>
        <taxon>Pseudomonadota</taxon>
        <taxon>Gammaproteobacteria</taxon>
        <taxon>Enterobacterales</taxon>
        <taxon>Erwiniaceae</taxon>
        <taxon>Erwinia</taxon>
    </lineage>
</organism>
<dbReference type="FunFam" id="1.10.150.300:FF:000001">
    <property type="entry name" value="Ribosome-binding ATPase YchF"/>
    <property type="match status" value="1"/>
</dbReference>
<feature type="domain" description="TGS" evidence="8">
    <location>
        <begin position="278"/>
        <end position="361"/>
    </location>
</feature>
<evidence type="ECO:0000256" key="4">
    <source>
        <dbReference type="ARBA" id="ARBA00022840"/>
    </source>
</evidence>
<dbReference type="InterPro" id="IPR023192">
    <property type="entry name" value="TGS-like_dom_sf"/>
</dbReference>
<dbReference type="GO" id="GO:0005737">
    <property type="term" value="C:cytoplasm"/>
    <property type="evidence" value="ECO:0007669"/>
    <property type="project" value="TreeGrafter"/>
</dbReference>
<evidence type="ECO:0000313" key="10">
    <source>
        <dbReference type="Proteomes" id="UP000294418"/>
    </source>
</evidence>
<dbReference type="InterPro" id="IPR027417">
    <property type="entry name" value="P-loop_NTPase"/>
</dbReference>
<evidence type="ECO:0000256" key="3">
    <source>
        <dbReference type="ARBA" id="ARBA00022741"/>
    </source>
</evidence>
<dbReference type="FunFam" id="3.10.20.30:FF:000001">
    <property type="entry name" value="Ribosome-binding ATPase YchF"/>
    <property type="match status" value="1"/>
</dbReference>
<gene>
    <name evidence="6 9" type="primary">ychF</name>
    <name evidence="9" type="ORF">ERCILAFE3058_233</name>
</gene>
<dbReference type="HAMAP" id="MF_00944">
    <property type="entry name" value="YchF_OLA1_ATPase"/>
    <property type="match status" value="1"/>
</dbReference>
<keyword evidence="4 6" id="KW-0067">ATP-binding</keyword>
<dbReference type="InterPro" id="IPR004396">
    <property type="entry name" value="ATPase_YchF/OLA1"/>
</dbReference>
<dbReference type="InterPro" id="IPR006073">
    <property type="entry name" value="GTP-bd"/>
</dbReference>
<dbReference type="RefSeq" id="WP_157989658.1">
    <property type="nucleotide sequence ID" value="NZ_LR217720.1"/>
</dbReference>
<proteinExistence type="inferred from homology"/>
<dbReference type="CDD" id="cd04867">
    <property type="entry name" value="TGS_YchF_OLA1"/>
    <property type="match status" value="1"/>
</dbReference>
<dbReference type="GO" id="GO:0016887">
    <property type="term" value="F:ATP hydrolysis activity"/>
    <property type="evidence" value="ECO:0007669"/>
    <property type="project" value="UniProtKB-UniRule"/>
</dbReference>
<feature type="domain" description="OBG-type G" evidence="7">
    <location>
        <begin position="3"/>
        <end position="256"/>
    </location>
</feature>
<dbReference type="GO" id="GO:0005524">
    <property type="term" value="F:ATP binding"/>
    <property type="evidence" value="ECO:0007669"/>
    <property type="project" value="UniProtKB-UniRule"/>
</dbReference>
<dbReference type="PIRSF" id="PIRSF006641">
    <property type="entry name" value="CHP00092"/>
    <property type="match status" value="1"/>
</dbReference>
<keyword evidence="2" id="KW-0479">Metal-binding</keyword>
<evidence type="ECO:0000256" key="1">
    <source>
        <dbReference type="ARBA" id="ARBA00001946"/>
    </source>
</evidence>
<name>A0A451DCQ2_9GAMM</name>
<dbReference type="GO" id="GO:0043023">
    <property type="term" value="F:ribosomal large subunit binding"/>
    <property type="evidence" value="ECO:0007669"/>
    <property type="project" value="UniProtKB-UniRule"/>
</dbReference>
<dbReference type="NCBIfam" id="TIGR00092">
    <property type="entry name" value="redox-regulated ATPase YchF"/>
    <property type="match status" value="1"/>
</dbReference>
<dbReference type="InterPro" id="IPR012676">
    <property type="entry name" value="TGS-like"/>
</dbReference>
<keyword evidence="5" id="KW-0460">Magnesium</keyword>
<evidence type="ECO:0000256" key="6">
    <source>
        <dbReference type="HAMAP-Rule" id="MF_00944"/>
    </source>
</evidence>
<dbReference type="GO" id="GO:0005525">
    <property type="term" value="F:GTP binding"/>
    <property type="evidence" value="ECO:0007669"/>
    <property type="project" value="InterPro"/>
</dbReference>
<dbReference type="Pfam" id="PF01926">
    <property type="entry name" value="MMR_HSR1"/>
    <property type="match status" value="1"/>
</dbReference>
<dbReference type="PANTHER" id="PTHR23305:SF18">
    <property type="entry name" value="OBG-TYPE G DOMAIN-CONTAINING PROTEIN"/>
    <property type="match status" value="1"/>
</dbReference>
<keyword evidence="3 6" id="KW-0547">Nucleotide-binding</keyword>
<dbReference type="InterPro" id="IPR012675">
    <property type="entry name" value="Beta-grasp_dom_sf"/>
</dbReference>
<dbReference type="EMBL" id="LR217720">
    <property type="protein sequence ID" value="VFP84137.1"/>
    <property type="molecule type" value="Genomic_DNA"/>
</dbReference>
<dbReference type="SUPFAM" id="SSF52540">
    <property type="entry name" value="P-loop containing nucleoside triphosphate hydrolases"/>
    <property type="match status" value="1"/>
</dbReference>
<dbReference type="Proteomes" id="UP000294418">
    <property type="component" value="Chromosome"/>
</dbReference>
<dbReference type="InterPro" id="IPR041706">
    <property type="entry name" value="YchF_N"/>
</dbReference>
<protein>
    <recommendedName>
        <fullName evidence="6">Ribosome-binding ATPase YchF</fullName>
    </recommendedName>
</protein>
<sequence>MGLKCGIIGMPNVGKSTLFNALTKASVEAENFPFCTITPNSRVVAILDTRLEELAKIVHPQRVVPASMEFVDIAGLVKGASKGEGLGNQFLTHIRATEAIIHVVRCFNNDNIIHVNNRVNPADDIAIIQTELVLSDLDVCERAVVRTEKKKKTNEQDVDFERAVLKKCILHLETCGGLRTLSLSSKENDCIYNLNLLTLKPSMYIANVHEDGFINNAYLNQVHKIASIEGLGVVTICASIESELSELEENSRKEFMVELGIKMTGLQRIIQASYDLLRLHTYFTAGKKEVRAWTIPVGATAPEAAGKIHSDFEKGFIRAQTISFKDFIMYKGSKEAKEAGKMRAEGKEYVVEDGDVINFLFNV</sequence>
<feature type="binding site" evidence="6">
    <location>
        <begin position="12"/>
        <end position="17"/>
    </location>
    <ligand>
        <name>ATP</name>
        <dbReference type="ChEBI" id="CHEBI:30616"/>
    </ligand>
</feature>
<dbReference type="PROSITE" id="PS51880">
    <property type="entry name" value="TGS"/>
    <property type="match status" value="1"/>
</dbReference>
<evidence type="ECO:0000256" key="5">
    <source>
        <dbReference type="ARBA" id="ARBA00022842"/>
    </source>
</evidence>
<accession>A0A451DCQ2</accession>
<comment type="cofactor">
    <cofactor evidence="1">
        <name>Mg(2+)</name>
        <dbReference type="ChEBI" id="CHEBI:18420"/>
    </cofactor>
</comment>
<dbReference type="PROSITE" id="PS51710">
    <property type="entry name" value="G_OBG"/>
    <property type="match status" value="1"/>
</dbReference>
<dbReference type="Gene3D" id="3.40.50.300">
    <property type="entry name" value="P-loop containing nucleotide triphosphate hydrolases"/>
    <property type="match status" value="1"/>
</dbReference>